<protein>
    <submittedName>
        <fullName evidence="1">Uncharacterized protein</fullName>
    </submittedName>
</protein>
<proteinExistence type="predicted"/>
<dbReference type="AlphaFoldDB" id="A0A448XQ96"/>
<sequence>MYWLPHAEEMLAMPGHRSHVTGPHLPVVPATVSRTPVTPNGLRGSGQLKSLLLTSVAEAADAERVGDKYSEVGSIDGRGERLNLRRIKKGGENNEVD</sequence>
<keyword evidence="2" id="KW-1185">Reference proteome</keyword>
<name>A0A448XQ96_9PLAT</name>
<comment type="caution">
    <text evidence="1">The sequence shown here is derived from an EMBL/GenBank/DDBJ whole genome shotgun (WGS) entry which is preliminary data.</text>
</comment>
<organism evidence="1 2">
    <name type="scientific">Protopolystoma xenopodis</name>
    <dbReference type="NCBI Taxonomy" id="117903"/>
    <lineage>
        <taxon>Eukaryota</taxon>
        <taxon>Metazoa</taxon>
        <taxon>Spiralia</taxon>
        <taxon>Lophotrochozoa</taxon>
        <taxon>Platyhelminthes</taxon>
        <taxon>Monogenea</taxon>
        <taxon>Polyopisthocotylea</taxon>
        <taxon>Polystomatidea</taxon>
        <taxon>Polystomatidae</taxon>
        <taxon>Protopolystoma</taxon>
    </lineage>
</organism>
<evidence type="ECO:0000313" key="1">
    <source>
        <dbReference type="EMBL" id="VEL42218.1"/>
    </source>
</evidence>
<evidence type="ECO:0000313" key="2">
    <source>
        <dbReference type="Proteomes" id="UP000784294"/>
    </source>
</evidence>
<dbReference type="Proteomes" id="UP000784294">
    <property type="component" value="Unassembled WGS sequence"/>
</dbReference>
<gene>
    <name evidence="1" type="ORF">PXEA_LOCUS35658</name>
</gene>
<dbReference type="EMBL" id="CAAALY010273174">
    <property type="protein sequence ID" value="VEL42218.1"/>
    <property type="molecule type" value="Genomic_DNA"/>
</dbReference>
<reference evidence="1" key="1">
    <citation type="submission" date="2018-11" db="EMBL/GenBank/DDBJ databases">
        <authorList>
            <consortium name="Pathogen Informatics"/>
        </authorList>
    </citation>
    <scope>NUCLEOTIDE SEQUENCE</scope>
</reference>
<accession>A0A448XQ96</accession>